<dbReference type="RefSeq" id="WP_135657031.1">
    <property type="nucleotide sequence ID" value="NZ_RQHF01000009.1"/>
</dbReference>
<evidence type="ECO:0000313" key="2">
    <source>
        <dbReference type="Proteomes" id="UP000298112"/>
    </source>
</evidence>
<comment type="caution">
    <text evidence="1">The sequence shown here is derived from an EMBL/GenBank/DDBJ whole genome shotgun (WGS) entry which is preliminary data.</text>
</comment>
<dbReference type="EMBL" id="RQHF01000009">
    <property type="protein sequence ID" value="TGM60328.1"/>
    <property type="molecule type" value="Genomic_DNA"/>
</dbReference>
<reference evidence="2" key="1">
    <citation type="journal article" date="2019" name="PLoS Negl. Trop. Dis.">
        <title>Revisiting the worldwide diversity of Leptospira species in the environment.</title>
        <authorList>
            <person name="Vincent A.T."/>
            <person name="Schiettekatte O."/>
            <person name="Bourhy P."/>
            <person name="Veyrier F.J."/>
            <person name="Picardeau M."/>
        </authorList>
    </citation>
    <scope>NUCLEOTIDE SEQUENCE [LARGE SCALE GENOMIC DNA]</scope>
    <source>
        <strain evidence="2">201601955</strain>
    </source>
</reference>
<dbReference type="Proteomes" id="UP000298112">
    <property type="component" value="Unassembled WGS sequence"/>
</dbReference>
<proteinExistence type="predicted"/>
<accession>A0ABY2NSI8</accession>
<sequence>MKGNESVELVLLEKEELNSSYQQGDFVAVPNTKTKFFRTFLPWQLIRFLCINIRMMVMILKSHH</sequence>
<organism evidence="1 2">
    <name type="scientific">Leptospira vanthielii</name>
    <dbReference type="NCBI Taxonomy" id="293085"/>
    <lineage>
        <taxon>Bacteria</taxon>
        <taxon>Pseudomonadati</taxon>
        <taxon>Spirochaetota</taxon>
        <taxon>Spirochaetia</taxon>
        <taxon>Leptospirales</taxon>
        <taxon>Leptospiraceae</taxon>
        <taxon>Leptospira</taxon>
    </lineage>
</organism>
<keyword evidence="2" id="KW-1185">Reference proteome</keyword>
<gene>
    <name evidence="1" type="ORF">EHQ95_02925</name>
</gene>
<evidence type="ECO:0000313" key="1">
    <source>
        <dbReference type="EMBL" id="TGM60328.1"/>
    </source>
</evidence>
<protein>
    <submittedName>
        <fullName evidence="1">Uncharacterized protein</fullName>
    </submittedName>
</protein>
<name>A0ABY2NSI8_9LEPT</name>